<feature type="compositionally biased region" description="Basic and acidic residues" evidence="1">
    <location>
        <begin position="11"/>
        <end position="20"/>
    </location>
</feature>
<accession>A0A1A9M9L4</accession>
<evidence type="ECO:0000313" key="3">
    <source>
        <dbReference type="Proteomes" id="UP000077659"/>
    </source>
</evidence>
<dbReference type="Proteomes" id="UP000077659">
    <property type="component" value="Unassembled WGS sequence"/>
</dbReference>
<dbReference type="STRING" id="1843580.A7D17_18850"/>
<protein>
    <submittedName>
        <fullName evidence="2">Uncharacterized protein</fullName>
    </submittedName>
</protein>
<sequence>MGELRSGWKTMWRDGKDRGSKQQAADSRQQAVEMAAAPLPSSAWSMPDAALSHLASVSSSQ</sequence>
<dbReference type="EMBL" id="LXNG01000019">
    <property type="protein sequence ID" value="OAG67253.1"/>
    <property type="molecule type" value="Genomic_DNA"/>
</dbReference>
<dbReference type="AlphaFoldDB" id="A0A1A9M9L4"/>
<evidence type="ECO:0000313" key="2">
    <source>
        <dbReference type="EMBL" id="OAG67253.1"/>
    </source>
</evidence>
<comment type="caution">
    <text evidence="2">The sequence shown here is derived from an EMBL/GenBank/DDBJ whole genome shotgun (WGS) entry which is preliminary data.</text>
</comment>
<evidence type="ECO:0000256" key="1">
    <source>
        <dbReference type="SAM" id="MobiDB-lite"/>
    </source>
</evidence>
<feature type="region of interest" description="Disordered" evidence="1">
    <location>
        <begin position="1"/>
        <end position="45"/>
    </location>
</feature>
<organism evidence="2 3">
    <name type="scientific">Xanthomonas floridensis</name>
    <dbReference type="NCBI Taxonomy" id="1843580"/>
    <lineage>
        <taxon>Bacteria</taxon>
        <taxon>Pseudomonadati</taxon>
        <taxon>Pseudomonadota</taxon>
        <taxon>Gammaproteobacteria</taxon>
        <taxon>Lysobacterales</taxon>
        <taxon>Lysobacteraceae</taxon>
        <taxon>Xanthomonas</taxon>
    </lineage>
</organism>
<feature type="compositionally biased region" description="Polar residues" evidence="1">
    <location>
        <begin position="21"/>
        <end position="30"/>
    </location>
</feature>
<name>A0A1A9M9L4_9XANT</name>
<proteinExistence type="predicted"/>
<gene>
    <name evidence="2" type="ORF">A7D17_18850</name>
</gene>
<reference evidence="2 3" key="1">
    <citation type="submission" date="2016-05" db="EMBL/GenBank/DDBJ databases">
        <title>Pathogenic, phenotypic and molecular characterisation of Xanthomonas nasturtii sp. nov. and Xanthomonas floridensis sp. nov., new species of Xanthomonas associated with watercress production in Florida.</title>
        <authorList>
            <person name="Vicente J.G."/>
            <person name="Rothwell S."/>
            <person name="Holub E.B."/>
            <person name="Studholme D.J."/>
        </authorList>
    </citation>
    <scope>NUCLEOTIDE SEQUENCE [LARGE SCALE GENOMIC DNA]</scope>
    <source>
        <strain evidence="2 3">WHRI 8848</strain>
    </source>
</reference>